<keyword evidence="6" id="KW-1185">Reference proteome</keyword>
<evidence type="ECO:0000259" key="4">
    <source>
        <dbReference type="Pfam" id="PF11938"/>
    </source>
</evidence>
<dbReference type="AlphaFoldDB" id="A7SG92"/>
<dbReference type="PANTHER" id="PTHR15382:SF8">
    <property type="entry name" value="CANOPY B"/>
    <property type="match status" value="1"/>
</dbReference>
<reference evidence="5 6" key="1">
    <citation type="journal article" date="2007" name="Science">
        <title>Sea anemone genome reveals ancestral eumetazoan gene repertoire and genomic organization.</title>
        <authorList>
            <person name="Putnam N.H."/>
            <person name="Srivastava M."/>
            <person name="Hellsten U."/>
            <person name="Dirks B."/>
            <person name="Chapman J."/>
            <person name="Salamov A."/>
            <person name="Terry A."/>
            <person name="Shapiro H."/>
            <person name="Lindquist E."/>
            <person name="Kapitonov V.V."/>
            <person name="Jurka J."/>
            <person name="Genikhovich G."/>
            <person name="Grigoriev I.V."/>
            <person name="Lucas S.M."/>
            <person name="Steele R.E."/>
            <person name="Finnerty J.R."/>
            <person name="Technau U."/>
            <person name="Martindale M.Q."/>
            <person name="Rokhsar D.S."/>
        </authorList>
    </citation>
    <scope>NUCLEOTIDE SEQUENCE [LARGE SCALE GENOMIC DNA]</scope>
    <source>
        <strain evidence="6">CH2 X CH6</strain>
    </source>
</reference>
<evidence type="ECO:0000256" key="2">
    <source>
        <dbReference type="ARBA" id="ARBA00022729"/>
    </source>
</evidence>
<accession>A7SG92</accession>
<feature type="domain" description="DUF3456" evidence="4">
    <location>
        <begin position="48"/>
        <end position="204"/>
    </location>
</feature>
<sequence>MMIRTIFGLLLLALASSLSKEAQTDKKEKPKNPYLTKFQQEAGARPTKCQVCRLMVSELLERLKITNYKETLNKGYGLDLGEDPRLQIHYHTSELRLADVLDDLCDRVKLYRARAGPAFPYIKGAKSHLREAMDDLAARSKVGLKFHVPDDVIEDYTYEVVRMKFQCVHMLELFEEVIEEWYFEHQDQDLMTWLCRERVLKIDEQGCLNASTAMPADYFDAFEDNHNATKKSEIPMREKQREDM</sequence>
<comment type="similarity">
    <text evidence="1">Belongs to the canopy family.</text>
</comment>
<name>A7SG92_NEMVE</name>
<dbReference type="HOGENOM" id="CLU_1139168_0_0_1"/>
<proteinExistence type="inferred from homology"/>
<dbReference type="PANTHER" id="PTHR15382">
    <property type="entry name" value="CTG4A-RELATED"/>
    <property type="match status" value="1"/>
</dbReference>
<organism evidence="5 6">
    <name type="scientific">Nematostella vectensis</name>
    <name type="common">Starlet sea anemone</name>
    <dbReference type="NCBI Taxonomy" id="45351"/>
    <lineage>
        <taxon>Eukaryota</taxon>
        <taxon>Metazoa</taxon>
        <taxon>Cnidaria</taxon>
        <taxon>Anthozoa</taxon>
        <taxon>Hexacorallia</taxon>
        <taxon>Actiniaria</taxon>
        <taxon>Edwardsiidae</taxon>
        <taxon>Nematostella</taxon>
    </lineage>
</organism>
<dbReference type="InParanoid" id="A7SG92"/>
<gene>
    <name evidence="5" type="ORF">NEMVEDRAFT_v1g211825</name>
</gene>
<evidence type="ECO:0000313" key="6">
    <source>
        <dbReference type="Proteomes" id="UP000001593"/>
    </source>
</evidence>
<dbReference type="InterPro" id="IPR021852">
    <property type="entry name" value="DUF3456"/>
</dbReference>
<evidence type="ECO:0000256" key="3">
    <source>
        <dbReference type="SAM" id="SignalP"/>
    </source>
</evidence>
<feature type="chain" id="PRO_5002714375" description="DUF3456 domain-containing protein" evidence="3">
    <location>
        <begin position="25"/>
        <end position="244"/>
    </location>
</feature>
<dbReference type="PhylomeDB" id="A7SG92"/>
<dbReference type="OMA" id="CKFLTME"/>
<dbReference type="EMBL" id="DS469650">
    <property type="protein sequence ID" value="EDO37294.1"/>
    <property type="molecule type" value="Genomic_DNA"/>
</dbReference>
<dbReference type="eggNOG" id="KOG4052">
    <property type="taxonomic scope" value="Eukaryota"/>
</dbReference>
<keyword evidence="2 3" id="KW-0732">Signal</keyword>
<feature type="signal peptide" evidence="3">
    <location>
        <begin position="1"/>
        <end position="24"/>
    </location>
</feature>
<protein>
    <recommendedName>
        <fullName evidence="4">DUF3456 domain-containing protein</fullName>
    </recommendedName>
</protein>
<evidence type="ECO:0000256" key="1">
    <source>
        <dbReference type="ARBA" id="ARBA00007285"/>
    </source>
</evidence>
<evidence type="ECO:0000313" key="5">
    <source>
        <dbReference type="EMBL" id="EDO37294.1"/>
    </source>
</evidence>
<dbReference type="KEGG" id="nve:5508778"/>
<dbReference type="OrthoDB" id="6020060at2759"/>
<dbReference type="Proteomes" id="UP000001593">
    <property type="component" value="Unassembled WGS sequence"/>
</dbReference>
<dbReference type="Pfam" id="PF11938">
    <property type="entry name" value="DUF3456"/>
    <property type="match status" value="1"/>
</dbReference>